<accession>A0A4Y2KI82</accession>
<evidence type="ECO:0000313" key="2">
    <source>
        <dbReference type="EMBL" id="GBN01739.1"/>
    </source>
</evidence>
<reference evidence="2 3" key="1">
    <citation type="journal article" date="2019" name="Sci. Rep.">
        <title>Orb-weaving spider Araneus ventricosus genome elucidates the spidroin gene catalogue.</title>
        <authorList>
            <person name="Kono N."/>
            <person name="Nakamura H."/>
            <person name="Ohtoshi R."/>
            <person name="Moran D.A.P."/>
            <person name="Shinohara A."/>
            <person name="Yoshida Y."/>
            <person name="Fujiwara M."/>
            <person name="Mori M."/>
            <person name="Tomita M."/>
            <person name="Arakawa K."/>
        </authorList>
    </citation>
    <scope>NUCLEOTIDE SEQUENCE [LARGE SCALE GENOMIC DNA]</scope>
</reference>
<evidence type="ECO:0000256" key="1">
    <source>
        <dbReference type="SAM" id="MobiDB-lite"/>
    </source>
</evidence>
<protein>
    <submittedName>
        <fullName evidence="2">Uncharacterized protein</fullName>
    </submittedName>
</protein>
<dbReference type="EMBL" id="BGPR01004644">
    <property type="protein sequence ID" value="GBN01739.1"/>
    <property type="molecule type" value="Genomic_DNA"/>
</dbReference>
<comment type="caution">
    <text evidence="2">The sequence shown here is derived from an EMBL/GenBank/DDBJ whole genome shotgun (WGS) entry which is preliminary data.</text>
</comment>
<proteinExistence type="predicted"/>
<gene>
    <name evidence="2" type="ORF">AVEN_64603_1</name>
</gene>
<evidence type="ECO:0000313" key="3">
    <source>
        <dbReference type="Proteomes" id="UP000499080"/>
    </source>
</evidence>
<organism evidence="2 3">
    <name type="scientific">Araneus ventricosus</name>
    <name type="common">Orbweaver spider</name>
    <name type="synonym">Epeira ventricosa</name>
    <dbReference type="NCBI Taxonomy" id="182803"/>
    <lineage>
        <taxon>Eukaryota</taxon>
        <taxon>Metazoa</taxon>
        <taxon>Ecdysozoa</taxon>
        <taxon>Arthropoda</taxon>
        <taxon>Chelicerata</taxon>
        <taxon>Arachnida</taxon>
        <taxon>Araneae</taxon>
        <taxon>Araneomorphae</taxon>
        <taxon>Entelegynae</taxon>
        <taxon>Araneoidea</taxon>
        <taxon>Araneidae</taxon>
        <taxon>Araneus</taxon>
    </lineage>
</organism>
<name>A0A4Y2KI82_ARAVE</name>
<dbReference type="AlphaFoldDB" id="A0A4Y2KI82"/>
<feature type="region of interest" description="Disordered" evidence="1">
    <location>
        <begin position="1"/>
        <end position="54"/>
    </location>
</feature>
<dbReference type="Proteomes" id="UP000499080">
    <property type="component" value="Unassembled WGS sequence"/>
</dbReference>
<feature type="compositionally biased region" description="Low complexity" evidence="1">
    <location>
        <begin position="42"/>
        <end position="53"/>
    </location>
</feature>
<keyword evidence="3" id="KW-1185">Reference proteome</keyword>
<sequence>MPPKRRNIGLCTSAAKRKREERRNETEEETAQLNEGNRLYMSQSHSTGSSQQHEMTQVEKLVLQNCSKFDLQRRWRYLSYRTCCKFDSSLTSQILP</sequence>